<dbReference type="GO" id="GO:0006352">
    <property type="term" value="P:DNA-templated transcription initiation"/>
    <property type="evidence" value="ECO:0007669"/>
    <property type="project" value="InterPro"/>
</dbReference>
<dbReference type="AlphaFoldDB" id="A0A4Z0GVS1"/>
<organism evidence="4 5">
    <name type="scientific">Halobacillus salinus</name>
    <dbReference type="NCBI Taxonomy" id="192814"/>
    <lineage>
        <taxon>Bacteria</taxon>
        <taxon>Bacillati</taxon>
        <taxon>Bacillota</taxon>
        <taxon>Bacilli</taxon>
        <taxon>Bacillales</taxon>
        <taxon>Bacillaceae</taxon>
        <taxon>Halobacillus</taxon>
    </lineage>
</organism>
<dbReference type="InterPro" id="IPR007394">
    <property type="entry name" value="UPF0122"/>
</dbReference>
<dbReference type="SUPFAM" id="SSF88659">
    <property type="entry name" value="Sigma3 and sigma4 domains of RNA polymerase sigma factors"/>
    <property type="match status" value="1"/>
</dbReference>
<evidence type="ECO:0000259" key="3">
    <source>
        <dbReference type="Pfam" id="PF04542"/>
    </source>
</evidence>
<comment type="function">
    <text evidence="2">Might take part in the signal recognition particle (SRP) pathway. This is inferred from the conservation of its genetic proximity to ftsY/ffh. May be a regulatory protein.</text>
</comment>
<dbReference type="InterPro" id="IPR036388">
    <property type="entry name" value="WH-like_DNA-bd_sf"/>
</dbReference>
<dbReference type="STRING" id="192814.GCA_900166575_03144"/>
<keyword evidence="5" id="KW-1185">Reference proteome</keyword>
<dbReference type="Gene3D" id="1.10.10.10">
    <property type="entry name" value="Winged helix-like DNA-binding domain superfamily/Winged helix DNA-binding domain"/>
    <property type="match status" value="1"/>
</dbReference>
<dbReference type="EMBL" id="SRJC01000005">
    <property type="protein sequence ID" value="TGB01678.1"/>
    <property type="molecule type" value="Genomic_DNA"/>
</dbReference>
<dbReference type="NCBIfam" id="TIGR02937">
    <property type="entry name" value="sigma70-ECF"/>
    <property type="match status" value="1"/>
</dbReference>
<sequence>MDDIRFERILSENKERIHFHIHHLHIYDGTGEYYAVGQEALWQAALTHDEKKGAFSTYANWKIRNALIDYIRKLSRQQDNDQAYRDQRSEEECCSVEDYMVDHELWEQVKGLLSDNQWKWVTYFIIKDYSVEQIAALEGVSRDAVKNWGRHARRKLKEGLRVE</sequence>
<evidence type="ECO:0000256" key="2">
    <source>
        <dbReference type="ARBA" id="ARBA00024764"/>
    </source>
</evidence>
<evidence type="ECO:0000313" key="5">
    <source>
        <dbReference type="Proteomes" id="UP000297982"/>
    </source>
</evidence>
<comment type="similarity">
    <text evidence="1">Belongs to the UPF0122 family.</text>
</comment>
<dbReference type="InterPro" id="IPR014284">
    <property type="entry name" value="RNA_pol_sigma-70_dom"/>
</dbReference>
<dbReference type="Pfam" id="PF04542">
    <property type="entry name" value="Sigma70_r2"/>
    <property type="match status" value="1"/>
</dbReference>
<gene>
    <name evidence="4" type="ORF">E4663_16110</name>
</gene>
<evidence type="ECO:0000256" key="1">
    <source>
        <dbReference type="ARBA" id="ARBA00008720"/>
    </source>
</evidence>
<dbReference type="Proteomes" id="UP000297982">
    <property type="component" value="Unassembled WGS sequence"/>
</dbReference>
<name>A0A4Z0GVS1_9BACI</name>
<dbReference type="RefSeq" id="WP_135328366.1">
    <property type="nucleotide sequence ID" value="NZ_SRJC01000005.1"/>
</dbReference>
<protein>
    <submittedName>
        <fullName evidence="4">Sigma-70 family RNA polymerase sigma factor</fullName>
    </submittedName>
</protein>
<dbReference type="Pfam" id="PF04297">
    <property type="entry name" value="UPF0122"/>
    <property type="match status" value="1"/>
</dbReference>
<dbReference type="InterPro" id="IPR013324">
    <property type="entry name" value="RNA_pol_sigma_r3/r4-like"/>
</dbReference>
<reference evidence="4 5" key="1">
    <citation type="journal article" date="2003" name="Int. J. Syst. Evol. Microbiol.">
        <title>Halobacillus salinus sp. nov., isolated from a salt lake on the coast of the East Sea in Korea.</title>
        <authorList>
            <person name="Yoon J.H."/>
            <person name="Kang K.H."/>
            <person name="Park Y.H."/>
        </authorList>
    </citation>
    <scope>NUCLEOTIDE SEQUENCE [LARGE SCALE GENOMIC DNA]</scope>
    <source>
        <strain evidence="4 5">HSL-3</strain>
    </source>
</reference>
<dbReference type="InterPro" id="IPR013325">
    <property type="entry name" value="RNA_pol_sigma_r2"/>
</dbReference>
<feature type="domain" description="RNA polymerase sigma-70 region 2" evidence="3">
    <location>
        <begin position="40"/>
        <end position="76"/>
    </location>
</feature>
<accession>A0A4Z0GVS1</accession>
<comment type="caution">
    <text evidence="4">The sequence shown here is derived from an EMBL/GenBank/DDBJ whole genome shotgun (WGS) entry which is preliminary data.</text>
</comment>
<dbReference type="InterPro" id="IPR007627">
    <property type="entry name" value="RNA_pol_sigma70_r2"/>
</dbReference>
<dbReference type="SUPFAM" id="SSF88946">
    <property type="entry name" value="Sigma2 domain of RNA polymerase sigma factors"/>
    <property type="match status" value="1"/>
</dbReference>
<proteinExistence type="inferred from homology"/>
<evidence type="ECO:0000313" key="4">
    <source>
        <dbReference type="EMBL" id="TGB01678.1"/>
    </source>
</evidence>
<dbReference type="GO" id="GO:0003700">
    <property type="term" value="F:DNA-binding transcription factor activity"/>
    <property type="evidence" value="ECO:0007669"/>
    <property type="project" value="InterPro"/>
</dbReference>
<dbReference type="Gene3D" id="1.10.1740.10">
    <property type="match status" value="1"/>
</dbReference>